<reference evidence="1" key="1">
    <citation type="submission" date="2020-05" db="EMBL/GenBank/DDBJ databases">
        <title>Mycena genomes resolve the evolution of fungal bioluminescence.</title>
        <authorList>
            <person name="Tsai I.J."/>
        </authorList>
    </citation>
    <scope>NUCLEOTIDE SEQUENCE</scope>
    <source>
        <strain evidence="1">CCC161011</strain>
    </source>
</reference>
<name>A0A8H6YR28_9AGAR</name>
<keyword evidence="2" id="KW-1185">Reference proteome</keyword>
<sequence>MKRIQKKVDKVMRRFSRILLSAPPAVDAPRDREVITGDPFLPPELEREIFELAARNDPVDSWTHQHVGDTLLVLPQVCRRVQSWIEPFIYERVSLLQSFNGAQPVPKFLATVDARPASFFATHVKYLYMDYSVPLPVVQRILGVCTGAVSVGCHHPYPSLAHVLAPLPLHRLCVSEFALPSPAATLPPWAASLRQLGFTKAIPPDPAAAFAALPALTHLAVDYDALPNPDDPGMGAALARLLDACPRLRLLVLMTGAKTDCRWAYQRLREDGFAIGDPRFYVHLRPIPDGLWDAWSRRVPDVFVEAEGQLERRRAVAAAAVAKSGS</sequence>
<dbReference type="OrthoDB" id="3145912at2759"/>
<dbReference type="Proteomes" id="UP000620124">
    <property type="component" value="Unassembled WGS sequence"/>
</dbReference>
<dbReference type="AlphaFoldDB" id="A0A8H6YR28"/>
<organism evidence="1 2">
    <name type="scientific">Mycena venus</name>
    <dbReference type="NCBI Taxonomy" id="2733690"/>
    <lineage>
        <taxon>Eukaryota</taxon>
        <taxon>Fungi</taxon>
        <taxon>Dikarya</taxon>
        <taxon>Basidiomycota</taxon>
        <taxon>Agaricomycotina</taxon>
        <taxon>Agaricomycetes</taxon>
        <taxon>Agaricomycetidae</taxon>
        <taxon>Agaricales</taxon>
        <taxon>Marasmiineae</taxon>
        <taxon>Mycenaceae</taxon>
        <taxon>Mycena</taxon>
    </lineage>
</organism>
<dbReference type="EMBL" id="JACAZI010000003">
    <property type="protein sequence ID" value="KAF7364673.1"/>
    <property type="molecule type" value="Genomic_DNA"/>
</dbReference>
<gene>
    <name evidence="1" type="ORF">MVEN_00336900</name>
</gene>
<proteinExistence type="predicted"/>
<protein>
    <submittedName>
        <fullName evidence="1">Zn(2)-C6 fungal-type domain-containing protein</fullName>
    </submittedName>
</protein>
<evidence type="ECO:0000313" key="2">
    <source>
        <dbReference type="Proteomes" id="UP000620124"/>
    </source>
</evidence>
<evidence type="ECO:0000313" key="1">
    <source>
        <dbReference type="EMBL" id="KAF7364673.1"/>
    </source>
</evidence>
<comment type="caution">
    <text evidence="1">The sequence shown here is derived from an EMBL/GenBank/DDBJ whole genome shotgun (WGS) entry which is preliminary data.</text>
</comment>
<accession>A0A8H6YR28</accession>